<evidence type="ECO:0000313" key="2">
    <source>
        <dbReference type="Proteomes" id="UP000291078"/>
    </source>
</evidence>
<dbReference type="Proteomes" id="UP000291078">
    <property type="component" value="Unassembled WGS sequence"/>
</dbReference>
<accession>A0A4Q7RV55</accession>
<name>A0A4Q7RV55_9BURK</name>
<proteinExistence type="predicted"/>
<gene>
    <name evidence="1" type="ORF">EV147_3281</name>
</gene>
<dbReference type="AlphaFoldDB" id="A0A4Q7RV55"/>
<comment type="caution">
    <text evidence="1">The sequence shown here is derived from an EMBL/GenBank/DDBJ whole genome shotgun (WGS) entry which is preliminary data.</text>
</comment>
<keyword evidence="2" id="KW-1185">Reference proteome</keyword>
<sequence length="425" mass="47336">MTDRPSQAPDTRVRQLRFSFPFFKKAPDEAIVTQFTDEREFHALLRRECSGTFPVSASGMFHGGIHISEAGAGGGLDLKRGVRCMADGEVVAFRIDRAYPCSQLTSQGDGVGRQALYSTGFVLVRHGMEFPKDNKLTFFSLYMHLQDLAGYENDKTLPRPAHWKPDFRVTPYANDRPMKRGERAAAVDVDQVGLRVRATPQHGAPRCILPRGAQFSVGTRAGDWGQITATHGAGLIPPRVGDYVAPTDAIDGWVFLGEEGGRPVVEEVWPDAMFDRVVTLERPIPVRAGALVGHPGRYDSLARQTEDRMVHLEVFCDEGIDDFIQQGRNWVRSHGYRPGAWLALGLASEPTLLRIARRTRLWKAPLREGGDAPTTDVDYLAALAELARNPEDKYDETPADADTKRRPWWRVRSADMLGRGRTTSQ</sequence>
<dbReference type="EMBL" id="SGXM01000004">
    <property type="protein sequence ID" value="RZT36620.1"/>
    <property type="molecule type" value="Genomic_DNA"/>
</dbReference>
<reference evidence="1 2" key="1">
    <citation type="journal article" date="2015" name="Stand. Genomic Sci.">
        <title>Genomic Encyclopedia of Bacterial and Archaeal Type Strains, Phase III: the genomes of soil and plant-associated and newly described type strains.</title>
        <authorList>
            <person name="Whitman W.B."/>
            <person name="Woyke T."/>
            <person name="Klenk H.P."/>
            <person name="Zhou Y."/>
            <person name="Lilburn T.G."/>
            <person name="Beck B.J."/>
            <person name="De Vos P."/>
            <person name="Vandamme P."/>
            <person name="Eisen J.A."/>
            <person name="Garrity G."/>
            <person name="Hugenholtz P."/>
            <person name="Kyrpides N.C."/>
        </authorList>
    </citation>
    <scope>NUCLEOTIDE SEQUENCE [LARGE SCALE GENOMIC DNA]</scope>
    <source>
        <strain evidence="1 2">ASC-9842</strain>
    </source>
</reference>
<organism evidence="1 2">
    <name type="scientific">Cupriavidus agavae</name>
    <dbReference type="NCBI Taxonomy" id="1001822"/>
    <lineage>
        <taxon>Bacteria</taxon>
        <taxon>Pseudomonadati</taxon>
        <taxon>Pseudomonadota</taxon>
        <taxon>Betaproteobacteria</taxon>
        <taxon>Burkholderiales</taxon>
        <taxon>Burkholderiaceae</taxon>
        <taxon>Cupriavidus</taxon>
    </lineage>
</organism>
<protein>
    <submittedName>
        <fullName evidence="1">Uncharacterized protein</fullName>
    </submittedName>
</protein>
<evidence type="ECO:0000313" key="1">
    <source>
        <dbReference type="EMBL" id="RZT36620.1"/>
    </source>
</evidence>